<accession>A0AAP0XAS7</accession>
<feature type="domain" description="Beta-lactamase-related" evidence="2">
    <location>
        <begin position="44"/>
        <end position="370"/>
    </location>
</feature>
<dbReference type="EMBL" id="CP071706">
    <property type="protein sequence ID" value="KDO00258.2"/>
    <property type="molecule type" value="Genomic_DNA"/>
</dbReference>
<dbReference type="SUPFAM" id="SSF56601">
    <property type="entry name" value="beta-lactamase/transpeptidase-like"/>
    <property type="match status" value="1"/>
</dbReference>
<sequence>MLRSLRLASLFGLLLVNTGCGERAPTSLPPIGKGDYRAVIEHLRQSIPEQMRKNHVPGLSLALIDGQELVWAEGFGLADEALHMRVTPTTAFRAGSLSKLFTASATLQLVEQQRLSLDAPLSRTLPEFRVRSRFHADARSANDAITLRRLLSHQAGLPSEFLPRLRTDDPLKYLPQKASGLWLNNPPGTQMAYSNLGFALLGAAIERSSGQPFETRLQQHLLQPLAMEHSSFVGNSELQPYRARGYLQGQPSSDEEIRDLPAGGLWTTPRDVGQFVQMLFAQGRFDGRQLLSQQSVAEMFRQQNRANALDFDCPIGLAWYLGPCGDPRIGPQLQQWQHSGSTGDFAAQLSVLPEPQLAVVVMANADTAEALVSEVATQALRLMLQAQGNQLVCPRDCAPSLPPLAAAAAPSPHDRQRLAGLYASPLGVIRLKDQRHQLFAELGGKRVELLRDSQGWLRAQKKLLGLWSLDLGLLEQLQLDVISVAGKEVLAVRRHGQTLPLGERIDPGPIPADWQASVGRYRLISPNEREPLLDGLTLRIDQGLLLAQGRRKGETLGEFVVQPLDDAHALLAGSALGAGNTLTRHSDGLRVLGYRFVRSPDQDAGLQL</sequence>
<keyword evidence="1" id="KW-0378">Hydrolase</keyword>
<protein>
    <submittedName>
        <fullName evidence="3">Beta-lactamase family protein</fullName>
    </submittedName>
</protein>
<evidence type="ECO:0000313" key="3">
    <source>
        <dbReference type="EMBL" id="KDO00258.2"/>
    </source>
</evidence>
<organism evidence="3 4">
    <name type="scientific">Pseudomonas donghuensis</name>
    <dbReference type="NCBI Taxonomy" id="1163398"/>
    <lineage>
        <taxon>Bacteria</taxon>
        <taxon>Pseudomonadati</taxon>
        <taxon>Pseudomonadota</taxon>
        <taxon>Gammaproteobacteria</taxon>
        <taxon>Pseudomonadales</taxon>
        <taxon>Pseudomonadaceae</taxon>
        <taxon>Pseudomonas</taxon>
    </lineage>
</organism>
<dbReference type="InterPro" id="IPR001466">
    <property type="entry name" value="Beta-lactam-related"/>
</dbReference>
<dbReference type="PANTHER" id="PTHR43283:SF11">
    <property type="entry name" value="BETA-LACTAMASE-RELATED DOMAIN-CONTAINING PROTEIN"/>
    <property type="match status" value="1"/>
</dbReference>
<dbReference type="KEGG" id="pdw:BV82_1800"/>
<dbReference type="Pfam" id="PF00144">
    <property type="entry name" value="Beta-lactamase"/>
    <property type="match status" value="1"/>
</dbReference>
<dbReference type="AlphaFoldDB" id="A0AAP0XAS7"/>
<dbReference type="GeneID" id="98285605"/>
<dbReference type="Proteomes" id="UP000027121">
    <property type="component" value="Chromosome"/>
</dbReference>
<reference evidence="3 4" key="2">
    <citation type="journal article" date="2016" name="Front. Microbiol.">
        <title>When Genome-Based Approach Meets the 'Old but Good': Revealing Genes Involved in the Antibacterial Activity of Pseudomonas sp. P482 against Soft Rot Pathogens.</title>
        <authorList>
            <person name="Krzyzanowska D.M."/>
            <person name="Ossowicki A."/>
            <person name="Rajewska M."/>
            <person name="Maciag T."/>
            <person name="Jablonska M."/>
            <person name="Obuchowski M."/>
            <person name="Heeb S."/>
            <person name="Jafra S."/>
        </authorList>
    </citation>
    <scope>NUCLEOTIDE SEQUENCE [LARGE SCALE GENOMIC DNA]</scope>
    <source>
        <strain evidence="3 4">P482</strain>
    </source>
</reference>
<dbReference type="Gene3D" id="3.40.710.10">
    <property type="entry name" value="DD-peptidase/beta-lactamase superfamily"/>
    <property type="match status" value="1"/>
</dbReference>
<name>A0AAP0XAS7_9PSED</name>
<gene>
    <name evidence="3" type="ORF">BV82_1800</name>
</gene>
<dbReference type="PANTHER" id="PTHR43283">
    <property type="entry name" value="BETA-LACTAMASE-RELATED"/>
    <property type="match status" value="1"/>
</dbReference>
<evidence type="ECO:0000256" key="1">
    <source>
        <dbReference type="ARBA" id="ARBA00022801"/>
    </source>
</evidence>
<dbReference type="RefSeq" id="WP_036995014.1">
    <property type="nucleotide sequence ID" value="NZ_CP071706.1"/>
</dbReference>
<evidence type="ECO:0000259" key="2">
    <source>
        <dbReference type="Pfam" id="PF00144"/>
    </source>
</evidence>
<evidence type="ECO:0000313" key="4">
    <source>
        <dbReference type="Proteomes" id="UP000027121"/>
    </source>
</evidence>
<dbReference type="InterPro" id="IPR050789">
    <property type="entry name" value="Diverse_Enzym_Activities"/>
</dbReference>
<keyword evidence="4" id="KW-1185">Reference proteome</keyword>
<dbReference type="InterPro" id="IPR012338">
    <property type="entry name" value="Beta-lactam/transpept-like"/>
</dbReference>
<dbReference type="GO" id="GO:0016787">
    <property type="term" value="F:hydrolase activity"/>
    <property type="evidence" value="ECO:0007669"/>
    <property type="project" value="UniProtKB-KW"/>
</dbReference>
<proteinExistence type="predicted"/>
<reference evidence="3 4" key="1">
    <citation type="journal article" date="2014" name="Genome Announc.">
        <title>Genome Sequence of Pseudomonas sp. Strain P482, a Tomato Rhizosphere Isolate with Broad-Spectrum Antimicrobial Activity.</title>
        <authorList>
            <person name="Krzyzanowska D.M."/>
            <person name="Ossowicki A."/>
            <person name="Jafra S."/>
        </authorList>
    </citation>
    <scope>NUCLEOTIDE SEQUENCE [LARGE SCALE GENOMIC DNA]</scope>
    <source>
        <strain evidence="3 4">P482</strain>
    </source>
</reference>